<comment type="caution">
    <text evidence="1">The sequence shown here is derived from an EMBL/GenBank/DDBJ whole genome shotgun (WGS) entry which is preliminary data.</text>
</comment>
<proteinExistence type="predicted"/>
<dbReference type="Proteomes" id="UP000276133">
    <property type="component" value="Unassembled WGS sequence"/>
</dbReference>
<protein>
    <submittedName>
        <fullName evidence="1">Uncharacterized protein</fullName>
    </submittedName>
</protein>
<reference evidence="1 2" key="1">
    <citation type="journal article" date="2018" name="Sci. Rep.">
        <title>Genomic signatures of local adaptation to the degree of environmental predictability in rotifers.</title>
        <authorList>
            <person name="Franch-Gras L."/>
            <person name="Hahn C."/>
            <person name="Garcia-Roger E.M."/>
            <person name="Carmona M.J."/>
            <person name="Serra M."/>
            <person name="Gomez A."/>
        </authorList>
    </citation>
    <scope>NUCLEOTIDE SEQUENCE [LARGE SCALE GENOMIC DNA]</scope>
    <source>
        <strain evidence="1">HYR1</strain>
    </source>
</reference>
<evidence type="ECO:0000313" key="2">
    <source>
        <dbReference type="Proteomes" id="UP000276133"/>
    </source>
</evidence>
<dbReference type="EMBL" id="REGN01000556">
    <property type="protein sequence ID" value="RNA41124.1"/>
    <property type="molecule type" value="Genomic_DNA"/>
</dbReference>
<evidence type="ECO:0000313" key="1">
    <source>
        <dbReference type="EMBL" id="RNA41124.1"/>
    </source>
</evidence>
<dbReference type="AlphaFoldDB" id="A0A3M7SZC5"/>
<sequence length="84" mass="9804">MKLYKICNFSLEWDKVNVFTNNAELETFLSNDSHRNISENNDSQTLKYSECQIEINVENEAKEKEVVKLESIIYSGYFKNGMPS</sequence>
<accession>A0A3M7SZC5</accession>
<organism evidence="1 2">
    <name type="scientific">Brachionus plicatilis</name>
    <name type="common">Marine rotifer</name>
    <name type="synonym">Brachionus muelleri</name>
    <dbReference type="NCBI Taxonomy" id="10195"/>
    <lineage>
        <taxon>Eukaryota</taxon>
        <taxon>Metazoa</taxon>
        <taxon>Spiralia</taxon>
        <taxon>Gnathifera</taxon>
        <taxon>Rotifera</taxon>
        <taxon>Eurotatoria</taxon>
        <taxon>Monogononta</taxon>
        <taxon>Pseudotrocha</taxon>
        <taxon>Ploima</taxon>
        <taxon>Brachionidae</taxon>
        <taxon>Brachionus</taxon>
    </lineage>
</organism>
<name>A0A3M7SZC5_BRAPC</name>
<keyword evidence="2" id="KW-1185">Reference proteome</keyword>
<gene>
    <name evidence="1" type="ORF">BpHYR1_048393</name>
</gene>